<keyword evidence="2" id="KW-1185">Reference proteome</keyword>
<accession>A0A8R1U4A0</accession>
<sequence>FADASFSSSLRSLPRLRCSSVLPGLQRLRSTIEKKGSQTCGVSQQGRLLRDCVAVVWRRIRLLQCLGRSLPHDKDQAHEWTILHWGMERSQLGRTHRRTSLVRMQWNRRTLRSRIPGSEQPCHRC</sequence>
<name>A0A2A6CU78_PRIPA</name>
<organism evidence="1 2">
    <name type="scientific">Pristionchus pacificus</name>
    <name type="common">Parasitic nematode worm</name>
    <dbReference type="NCBI Taxonomy" id="54126"/>
    <lineage>
        <taxon>Eukaryota</taxon>
        <taxon>Metazoa</taxon>
        <taxon>Ecdysozoa</taxon>
        <taxon>Nematoda</taxon>
        <taxon>Chromadorea</taxon>
        <taxon>Rhabditida</taxon>
        <taxon>Rhabditina</taxon>
        <taxon>Diplogasteromorpha</taxon>
        <taxon>Diplogasteroidea</taxon>
        <taxon>Neodiplogasteridae</taxon>
        <taxon>Pristionchus</taxon>
    </lineage>
</organism>
<evidence type="ECO:0000313" key="2">
    <source>
        <dbReference type="Proteomes" id="UP000005239"/>
    </source>
</evidence>
<dbReference type="EnsemblMetazoa" id="PPA03429.1">
    <property type="protein sequence ID" value="PPA03429.1"/>
    <property type="gene ID" value="WBGene00092983"/>
</dbReference>
<protein>
    <submittedName>
        <fullName evidence="1">Uncharacterized protein</fullName>
    </submittedName>
</protein>
<proteinExistence type="predicted"/>
<dbReference type="AlphaFoldDB" id="A0A2A6CU78"/>
<dbReference type="Proteomes" id="UP000005239">
    <property type="component" value="Unassembled WGS sequence"/>
</dbReference>
<accession>A0A2A6CU78</accession>
<gene>
    <name evidence="1" type="primary">WBGene00092983</name>
</gene>
<reference evidence="1" key="2">
    <citation type="submission" date="2022-06" db="UniProtKB">
        <authorList>
            <consortium name="EnsemblMetazoa"/>
        </authorList>
    </citation>
    <scope>IDENTIFICATION</scope>
    <source>
        <strain evidence="1">PS312</strain>
    </source>
</reference>
<reference evidence="2" key="1">
    <citation type="journal article" date="2008" name="Nat. Genet.">
        <title>The Pristionchus pacificus genome provides a unique perspective on nematode lifestyle and parasitism.</title>
        <authorList>
            <person name="Dieterich C."/>
            <person name="Clifton S.W."/>
            <person name="Schuster L.N."/>
            <person name="Chinwalla A."/>
            <person name="Delehaunty K."/>
            <person name="Dinkelacker I."/>
            <person name="Fulton L."/>
            <person name="Fulton R."/>
            <person name="Godfrey J."/>
            <person name="Minx P."/>
            <person name="Mitreva M."/>
            <person name="Roeseler W."/>
            <person name="Tian H."/>
            <person name="Witte H."/>
            <person name="Yang S.P."/>
            <person name="Wilson R.K."/>
            <person name="Sommer R.J."/>
        </authorList>
    </citation>
    <scope>NUCLEOTIDE SEQUENCE [LARGE SCALE GENOMIC DNA]</scope>
    <source>
        <strain evidence="2">PS312</strain>
    </source>
</reference>
<evidence type="ECO:0000313" key="1">
    <source>
        <dbReference type="EnsemblMetazoa" id="PPA03429.1"/>
    </source>
</evidence>